<comment type="function">
    <text evidence="6">Catalyzes the glycosylation of 4,4'-diaponeurosporenoate, i.e. the esterification of glucose at the C1'' position with the carboxyl group of 4,4'-diaponeurosporenic acid, to form glycosyl-4,4'-diaponeurosporenoate. This is a step in the biosynthesis of staphyloxanthin, an orange pigment present in most staphylococci strains.</text>
</comment>
<accession>A0ABP8E4R4</accession>
<evidence type="ECO:0000256" key="1">
    <source>
        <dbReference type="ARBA" id="ARBA00004236"/>
    </source>
</evidence>
<organism evidence="12 13">
    <name type="scientific">Frondihabitans peucedani</name>
    <dbReference type="NCBI Taxonomy" id="598626"/>
    <lineage>
        <taxon>Bacteria</taxon>
        <taxon>Bacillati</taxon>
        <taxon>Actinomycetota</taxon>
        <taxon>Actinomycetes</taxon>
        <taxon>Micrococcales</taxon>
        <taxon>Microbacteriaceae</taxon>
        <taxon>Frondihabitans</taxon>
    </lineage>
</organism>
<dbReference type="Pfam" id="PF00535">
    <property type="entry name" value="Glycos_transf_2"/>
    <property type="match status" value="1"/>
</dbReference>
<evidence type="ECO:0000256" key="3">
    <source>
        <dbReference type="ARBA" id="ARBA00022676"/>
    </source>
</evidence>
<dbReference type="EMBL" id="BAABAU010000003">
    <property type="protein sequence ID" value="GAA4267056.1"/>
    <property type="molecule type" value="Genomic_DNA"/>
</dbReference>
<keyword evidence="5 10" id="KW-0472">Membrane</keyword>
<evidence type="ECO:0000256" key="5">
    <source>
        <dbReference type="ARBA" id="ARBA00023136"/>
    </source>
</evidence>
<dbReference type="Proteomes" id="UP001501594">
    <property type="component" value="Unassembled WGS sequence"/>
</dbReference>
<evidence type="ECO:0000259" key="11">
    <source>
        <dbReference type="Pfam" id="PF00535"/>
    </source>
</evidence>
<keyword evidence="3" id="KW-0328">Glycosyltransferase</keyword>
<keyword evidence="4" id="KW-0808">Transferase</keyword>
<evidence type="ECO:0000256" key="2">
    <source>
        <dbReference type="ARBA" id="ARBA00022475"/>
    </source>
</evidence>
<evidence type="ECO:0000256" key="8">
    <source>
        <dbReference type="ARBA" id="ARBA00038120"/>
    </source>
</evidence>
<evidence type="ECO:0000256" key="7">
    <source>
        <dbReference type="ARBA" id="ARBA00037904"/>
    </source>
</evidence>
<evidence type="ECO:0000256" key="9">
    <source>
        <dbReference type="ARBA" id="ARBA00040345"/>
    </source>
</evidence>
<dbReference type="SUPFAM" id="SSF53448">
    <property type="entry name" value="Nucleotide-diphospho-sugar transferases"/>
    <property type="match status" value="1"/>
</dbReference>
<feature type="domain" description="Glycosyltransferase 2-like" evidence="11">
    <location>
        <begin position="10"/>
        <end position="166"/>
    </location>
</feature>
<dbReference type="InterPro" id="IPR001173">
    <property type="entry name" value="Glyco_trans_2-like"/>
</dbReference>
<reference evidence="13" key="1">
    <citation type="journal article" date="2019" name="Int. J. Syst. Evol. Microbiol.">
        <title>The Global Catalogue of Microorganisms (GCM) 10K type strain sequencing project: providing services to taxonomists for standard genome sequencing and annotation.</title>
        <authorList>
            <consortium name="The Broad Institute Genomics Platform"/>
            <consortium name="The Broad Institute Genome Sequencing Center for Infectious Disease"/>
            <person name="Wu L."/>
            <person name="Ma J."/>
        </authorList>
    </citation>
    <scope>NUCLEOTIDE SEQUENCE [LARGE SCALE GENOMIC DNA]</scope>
    <source>
        <strain evidence="13">JCM 17442</strain>
    </source>
</reference>
<keyword evidence="10" id="KW-1133">Transmembrane helix</keyword>
<sequence length="268" mass="29474">MTTHDRPTVSVVVPVKDDARPLERCLASLARQTVAPLEVLVVDNGSSDDSAETAAKGGATVLYQGTPGIAAASRTGYDRARGDVIARIDADTRLPADWIETLVEAFSSDAAVDVVTGRSIFTDGPRRARRIAALLYLGAYYALAGLALTHVPVFGSNFAMRREAWEQVRDEVHDSDRLHDDFDLSYHLGRRYRIRLLPQLRSGISMRPLIGGGGALRVRRGFSTVVVHWPHDLPWLRLARRVALRRRQRLSALSRTAALTGRSSSPSR</sequence>
<dbReference type="RefSeq" id="WP_344796985.1">
    <property type="nucleotide sequence ID" value="NZ_BAABAU010000003.1"/>
</dbReference>
<evidence type="ECO:0000313" key="13">
    <source>
        <dbReference type="Proteomes" id="UP001501594"/>
    </source>
</evidence>
<comment type="pathway">
    <text evidence="7">Carotenoid biosynthesis; staphyloxanthin biosynthesis; staphyloxanthin from farnesyl diphosphate: step 4/5.</text>
</comment>
<comment type="subcellular location">
    <subcellularLocation>
        <location evidence="1">Cell membrane</location>
    </subcellularLocation>
</comment>
<name>A0ABP8E4R4_9MICO</name>
<evidence type="ECO:0000256" key="4">
    <source>
        <dbReference type="ARBA" id="ARBA00022679"/>
    </source>
</evidence>
<evidence type="ECO:0000256" key="10">
    <source>
        <dbReference type="SAM" id="Phobius"/>
    </source>
</evidence>
<dbReference type="InterPro" id="IPR029044">
    <property type="entry name" value="Nucleotide-diphossugar_trans"/>
</dbReference>
<keyword evidence="10" id="KW-0812">Transmembrane</keyword>
<dbReference type="PANTHER" id="PTHR43646:SF2">
    <property type="entry name" value="GLYCOSYLTRANSFERASE 2-LIKE DOMAIN-CONTAINING PROTEIN"/>
    <property type="match status" value="1"/>
</dbReference>
<dbReference type="Gene3D" id="3.90.550.10">
    <property type="entry name" value="Spore Coat Polysaccharide Biosynthesis Protein SpsA, Chain A"/>
    <property type="match status" value="1"/>
</dbReference>
<protein>
    <recommendedName>
        <fullName evidence="9">4,4'-diaponeurosporenoate glycosyltransferase</fullName>
    </recommendedName>
</protein>
<gene>
    <name evidence="12" type="ORF">GCM10022256_26680</name>
</gene>
<feature type="transmembrane region" description="Helical" evidence="10">
    <location>
        <begin position="133"/>
        <end position="154"/>
    </location>
</feature>
<dbReference type="PANTHER" id="PTHR43646">
    <property type="entry name" value="GLYCOSYLTRANSFERASE"/>
    <property type="match status" value="1"/>
</dbReference>
<proteinExistence type="inferred from homology"/>
<comment type="caution">
    <text evidence="12">The sequence shown here is derived from an EMBL/GenBank/DDBJ whole genome shotgun (WGS) entry which is preliminary data.</text>
</comment>
<evidence type="ECO:0000256" key="6">
    <source>
        <dbReference type="ARBA" id="ARBA00037281"/>
    </source>
</evidence>
<keyword evidence="13" id="KW-1185">Reference proteome</keyword>
<keyword evidence="2" id="KW-1003">Cell membrane</keyword>
<evidence type="ECO:0000313" key="12">
    <source>
        <dbReference type="EMBL" id="GAA4267056.1"/>
    </source>
</evidence>
<dbReference type="CDD" id="cd00761">
    <property type="entry name" value="Glyco_tranf_GTA_type"/>
    <property type="match status" value="1"/>
</dbReference>
<comment type="similarity">
    <text evidence="8">Belongs to the glycosyltransferase 2 family. CrtQ subfamily.</text>
</comment>